<dbReference type="EMBL" id="JBHSBV010000001">
    <property type="protein sequence ID" value="MFC4199440.1"/>
    <property type="molecule type" value="Genomic_DNA"/>
</dbReference>
<comment type="caution">
    <text evidence="1">The sequence shown here is derived from an EMBL/GenBank/DDBJ whole genome shotgun (WGS) entry which is preliminary data.</text>
</comment>
<sequence length="74" mass="8250">MTKLHQDAEPFFITEEIAAEMTAGGYEFGPPPIPCTIRLRDVLERMTDAELALQPGEIADQERGCRRCKPCSTP</sequence>
<reference evidence="2" key="1">
    <citation type="journal article" date="2019" name="Int. J. Syst. Evol. Microbiol.">
        <title>The Global Catalogue of Microorganisms (GCM) 10K type strain sequencing project: providing services to taxonomists for standard genome sequencing and annotation.</title>
        <authorList>
            <consortium name="The Broad Institute Genomics Platform"/>
            <consortium name="The Broad Institute Genome Sequencing Center for Infectious Disease"/>
            <person name="Wu L."/>
            <person name="Ma J."/>
        </authorList>
    </citation>
    <scope>NUCLEOTIDE SEQUENCE [LARGE SCALE GENOMIC DNA]</scope>
    <source>
        <strain evidence="2">LMG 24813</strain>
    </source>
</reference>
<name>A0ABV8NR04_9BURK</name>
<organism evidence="1 2">
    <name type="scientific">Candidimonas humi</name>
    <dbReference type="NCBI Taxonomy" id="683355"/>
    <lineage>
        <taxon>Bacteria</taxon>
        <taxon>Pseudomonadati</taxon>
        <taxon>Pseudomonadota</taxon>
        <taxon>Betaproteobacteria</taxon>
        <taxon>Burkholderiales</taxon>
        <taxon>Alcaligenaceae</taxon>
        <taxon>Candidimonas</taxon>
    </lineage>
</organism>
<accession>A0ABV8NR04</accession>
<evidence type="ECO:0000313" key="1">
    <source>
        <dbReference type="EMBL" id="MFC4199440.1"/>
    </source>
</evidence>
<keyword evidence="2" id="KW-1185">Reference proteome</keyword>
<evidence type="ECO:0000313" key="2">
    <source>
        <dbReference type="Proteomes" id="UP001595848"/>
    </source>
</evidence>
<dbReference type="RefSeq" id="WP_217962864.1">
    <property type="nucleotide sequence ID" value="NZ_JAHTBN010000001.1"/>
</dbReference>
<gene>
    <name evidence="1" type="ORF">ACFOY1_00615</name>
</gene>
<dbReference type="Proteomes" id="UP001595848">
    <property type="component" value="Unassembled WGS sequence"/>
</dbReference>
<protein>
    <submittedName>
        <fullName evidence="1">Uncharacterized protein</fullName>
    </submittedName>
</protein>
<proteinExistence type="predicted"/>